<accession>A0A3A1YWG0</accession>
<evidence type="ECO:0000313" key="3">
    <source>
        <dbReference type="EMBL" id="RIY40804.1"/>
    </source>
</evidence>
<keyword evidence="4" id="KW-1185">Reference proteome</keyword>
<dbReference type="SUPFAM" id="SSF55331">
    <property type="entry name" value="Tautomerase/MIF"/>
    <property type="match status" value="1"/>
</dbReference>
<dbReference type="OrthoDB" id="3395834at2"/>
<dbReference type="InterPro" id="IPR014347">
    <property type="entry name" value="Tautomerase/MIF_sf"/>
</dbReference>
<reference evidence="3 4" key="1">
    <citation type="submission" date="2017-08" db="EMBL/GenBank/DDBJ databases">
        <title>Reclassification of Bisgaard taxon 37 and 44.</title>
        <authorList>
            <person name="Christensen H."/>
        </authorList>
    </citation>
    <scope>NUCLEOTIDE SEQUENCE [LARGE SCALE GENOMIC DNA]</scope>
    <source>
        <strain evidence="3 4">111</strain>
    </source>
</reference>
<dbReference type="InterPro" id="IPR004370">
    <property type="entry name" value="4-OT-like_dom"/>
</dbReference>
<dbReference type="EMBL" id="NRJG01000003">
    <property type="protein sequence ID" value="RIY40804.1"/>
    <property type="molecule type" value="Genomic_DNA"/>
</dbReference>
<comment type="caution">
    <text evidence="3">The sequence shown here is derived from an EMBL/GenBank/DDBJ whole genome shotgun (WGS) entry which is preliminary data.</text>
</comment>
<gene>
    <name evidence="3" type="ORF">CKF58_00155</name>
</gene>
<proteinExistence type="predicted"/>
<sequence>MPHITIKAYKRNLSYAQKQELADAVSQTIIEKLGAKPESISIDLVEYAPEDWEGQVHNVEIVPRMEQLIRKPGQSN</sequence>
<dbReference type="Gene3D" id="3.30.429.10">
    <property type="entry name" value="Macrophage Migration Inhibitory Factor"/>
    <property type="match status" value="1"/>
</dbReference>
<dbReference type="Pfam" id="PF01361">
    <property type="entry name" value="Tautomerase"/>
    <property type="match status" value="1"/>
</dbReference>
<name>A0A3A1YWG0_9GAMM</name>
<dbReference type="GO" id="GO:0016853">
    <property type="term" value="F:isomerase activity"/>
    <property type="evidence" value="ECO:0007669"/>
    <property type="project" value="UniProtKB-KW"/>
</dbReference>
<organism evidence="3 4">
    <name type="scientific">Psittacicella hinzii</name>
    <dbReference type="NCBI Taxonomy" id="2028575"/>
    <lineage>
        <taxon>Bacteria</taxon>
        <taxon>Pseudomonadati</taxon>
        <taxon>Pseudomonadota</taxon>
        <taxon>Gammaproteobacteria</taxon>
        <taxon>Pasteurellales</taxon>
        <taxon>Psittacicellaceae</taxon>
        <taxon>Psittacicella</taxon>
    </lineage>
</organism>
<evidence type="ECO:0000313" key="4">
    <source>
        <dbReference type="Proteomes" id="UP000265916"/>
    </source>
</evidence>
<keyword evidence="1" id="KW-0413">Isomerase</keyword>
<dbReference type="RefSeq" id="WP_119529973.1">
    <property type="nucleotide sequence ID" value="NZ_JBHSSP010000022.1"/>
</dbReference>
<dbReference type="AlphaFoldDB" id="A0A3A1YWG0"/>
<protein>
    <recommendedName>
        <fullName evidence="2">4-oxalocrotonate tautomerase-like domain-containing protein</fullName>
    </recommendedName>
</protein>
<evidence type="ECO:0000259" key="2">
    <source>
        <dbReference type="Pfam" id="PF01361"/>
    </source>
</evidence>
<feature type="domain" description="4-oxalocrotonate tautomerase-like" evidence="2">
    <location>
        <begin position="2"/>
        <end position="52"/>
    </location>
</feature>
<evidence type="ECO:0000256" key="1">
    <source>
        <dbReference type="ARBA" id="ARBA00023235"/>
    </source>
</evidence>
<dbReference type="Proteomes" id="UP000265916">
    <property type="component" value="Unassembled WGS sequence"/>
</dbReference>